<dbReference type="AlphaFoldDB" id="A0AAW9SMC5"/>
<gene>
    <name evidence="1" type="ORF">AAG747_29040</name>
</gene>
<dbReference type="EMBL" id="JBDKWZ010000036">
    <property type="protein sequence ID" value="MEN7551996.1"/>
    <property type="molecule type" value="Genomic_DNA"/>
</dbReference>
<comment type="caution">
    <text evidence="1">The sequence shown here is derived from an EMBL/GenBank/DDBJ whole genome shotgun (WGS) entry which is preliminary data.</text>
</comment>
<sequence length="184" mass="22145">MSTYFNFCYIDLEKEANPFDDDGEFYLIENRPSYEYLSNPTLFTTTNNYFVDECFSKVVEKGNDKLLPLEKLKFVFGNMFWKENFKPNNEGISFFMNYWKLNWTEHPAIKERFFLDFYSIHLNEIIKILEVVSEVGLDDYFDYVARILTLDKEREQKHRTTIIEWIKMYELAADKEKGIVYDIG</sequence>
<keyword evidence="2" id="KW-1185">Reference proteome</keyword>
<accession>A0AAW9SMC5</accession>
<evidence type="ECO:0000313" key="2">
    <source>
        <dbReference type="Proteomes" id="UP001403385"/>
    </source>
</evidence>
<dbReference type="Proteomes" id="UP001403385">
    <property type="component" value="Unassembled WGS sequence"/>
</dbReference>
<organism evidence="1 2">
    <name type="scientific">Rapidithrix thailandica</name>
    <dbReference type="NCBI Taxonomy" id="413964"/>
    <lineage>
        <taxon>Bacteria</taxon>
        <taxon>Pseudomonadati</taxon>
        <taxon>Bacteroidota</taxon>
        <taxon>Cytophagia</taxon>
        <taxon>Cytophagales</taxon>
        <taxon>Flammeovirgaceae</taxon>
        <taxon>Rapidithrix</taxon>
    </lineage>
</organism>
<evidence type="ECO:0000313" key="1">
    <source>
        <dbReference type="EMBL" id="MEN7551996.1"/>
    </source>
</evidence>
<name>A0AAW9SMC5_9BACT</name>
<proteinExistence type="predicted"/>
<dbReference type="RefSeq" id="WP_346824773.1">
    <property type="nucleotide sequence ID" value="NZ_JBDKWZ010000036.1"/>
</dbReference>
<protein>
    <submittedName>
        <fullName evidence="1">Uncharacterized protein</fullName>
    </submittedName>
</protein>
<reference evidence="1 2" key="1">
    <citation type="submission" date="2024-04" db="EMBL/GenBank/DDBJ databases">
        <title>Novel genus in family Flammeovirgaceae.</title>
        <authorList>
            <person name="Nguyen T.H."/>
            <person name="Vuong T.Q."/>
            <person name="Le H."/>
            <person name="Kim S.-G."/>
        </authorList>
    </citation>
    <scope>NUCLEOTIDE SEQUENCE [LARGE SCALE GENOMIC DNA]</scope>
    <source>
        <strain evidence="1 2">JCM 23209</strain>
    </source>
</reference>